<proteinExistence type="predicted"/>
<dbReference type="Pfam" id="PF13481">
    <property type="entry name" value="AAA_25"/>
    <property type="match status" value="1"/>
</dbReference>
<gene>
    <name evidence="5" type="ORF">Q8A49_07445</name>
</gene>
<protein>
    <submittedName>
        <fullName evidence="5">AAA family ATPase</fullName>
    </submittedName>
</protein>
<feature type="region of interest" description="Disordered" evidence="3">
    <location>
        <begin position="398"/>
        <end position="429"/>
    </location>
</feature>
<dbReference type="InterPro" id="IPR036185">
    <property type="entry name" value="DNA_heli_DnaB-like_N_sf"/>
</dbReference>
<dbReference type="SUPFAM" id="SSF48024">
    <property type="entry name" value="N-terminal domain of DnaB helicase"/>
    <property type="match status" value="1"/>
</dbReference>
<keyword evidence="2" id="KW-0238">DNA-binding</keyword>
<dbReference type="PANTHER" id="PTHR30153:SF2">
    <property type="entry name" value="REPLICATIVE DNA HELICASE"/>
    <property type="match status" value="1"/>
</dbReference>
<feature type="domain" description="DNA helicase DnaB-like N-terminal" evidence="4">
    <location>
        <begin position="9"/>
        <end position="108"/>
    </location>
</feature>
<evidence type="ECO:0000256" key="3">
    <source>
        <dbReference type="SAM" id="MobiDB-lite"/>
    </source>
</evidence>
<dbReference type="RefSeq" id="WP_330157552.1">
    <property type="nucleotide sequence ID" value="NZ_BAAAJA010000059.1"/>
</dbReference>
<dbReference type="Pfam" id="PF00772">
    <property type="entry name" value="DnaB"/>
    <property type="match status" value="1"/>
</dbReference>
<evidence type="ECO:0000259" key="4">
    <source>
        <dbReference type="Pfam" id="PF00772"/>
    </source>
</evidence>
<name>A0ABU7KM18_9ACTN</name>
<dbReference type="InterPro" id="IPR007693">
    <property type="entry name" value="DNA_helicase_DnaB-like_N"/>
</dbReference>
<dbReference type="Gene3D" id="1.10.860.10">
    <property type="entry name" value="DNAb Helicase, Chain A"/>
    <property type="match status" value="1"/>
</dbReference>
<dbReference type="SUPFAM" id="SSF52540">
    <property type="entry name" value="P-loop containing nucleoside triphosphate hydrolases"/>
    <property type="match status" value="1"/>
</dbReference>
<dbReference type="InterPro" id="IPR016136">
    <property type="entry name" value="DNA_helicase_N/primase_C"/>
</dbReference>
<organism evidence="5 6">
    <name type="scientific">Nocardiopsis tropica</name>
    <dbReference type="NCBI Taxonomy" id="109330"/>
    <lineage>
        <taxon>Bacteria</taxon>
        <taxon>Bacillati</taxon>
        <taxon>Actinomycetota</taxon>
        <taxon>Actinomycetes</taxon>
        <taxon>Streptosporangiales</taxon>
        <taxon>Nocardiopsidaceae</taxon>
        <taxon>Nocardiopsis</taxon>
    </lineage>
</organism>
<reference evidence="5 6" key="1">
    <citation type="submission" date="2023-07" db="EMBL/GenBank/DDBJ databases">
        <authorList>
            <person name="Girao M."/>
            <person name="Carvalho M.F."/>
        </authorList>
    </citation>
    <scope>NUCLEOTIDE SEQUENCE [LARGE SCALE GENOMIC DNA]</scope>
    <source>
        <strain evidence="5 6">66/93</strain>
    </source>
</reference>
<sequence>MDDPPVTPPTHDLDTERAVLGAMLTSEKAATTVSTMLTPGDLYGPHSAIYTAIQTVRRRDGHADILRVWEILRTDPGVISAGGAAYISALPDACPVPASAGHYANTIRSIAVRRRLHAAGLNIAQGAAADVGTDDTLGHVAGLAEKAIQELEAVRDYEAGEELTTPTIVEFLGVEDDPYDWVIPGLLERGDRLILTGMEGLGKTTLFRQIAVTLAAGIHPFTGAPIPAKTVLIVDVENSTTQARRALRPLWAKAHTLESQEPQETNLWIEVRPEGLDLANDRDVSWLLRRVAVLKPDLVALGPLYRLAPRALNSDDEAAPILAALNLVRARGCALLLEAHAGHATLGHGGKRDLRPRGSSALMGWPEFGYGIRPSDAPNSNGSGRRVELVSWRGDRDERDWPEELESGGAWPWSEALPSGYVPTNPWAK</sequence>
<keyword evidence="1" id="KW-0235">DNA replication</keyword>
<dbReference type="Proteomes" id="UP001348641">
    <property type="component" value="Unassembled WGS sequence"/>
</dbReference>
<dbReference type="PANTHER" id="PTHR30153">
    <property type="entry name" value="REPLICATIVE DNA HELICASE DNAB"/>
    <property type="match status" value="1"/>
</dbReference>
<evidence type="ECO:0000256" key="2">
    <source>
        <dbReference type="ARBA" id="ARBA00023125"/>
    </source>
</evidence>
<evidence type="ECO:0000256" key="1">
    <source>
        <dbReference type="ARBA" id="ARBA00022705"/>
    </source>
</evidence>
<evidence type="ECO:0000313" key="5">
    <source>
        <dbReference type="EMBL" id="MEE2050327.1"/>
    </source>
</evidence>
<accession>A0ABU7KM18</accession>
<comment type="caution">
    <text evidence="5">The sequence shown here is derived from an EMBL/GenBank/DDBJ whole genome shotgun (WGS) entry which is preliminary data.</text>
</comment>
<dbReference type="InterPro" id="IPR027417">
    <property type="entry name" value="P-loop_NTPase"/>
</dbReference>
<dbReference type="Gene3D" id="3.40.50.300">
    <property type="entry name" value="P-loop containing nucleotide triphosphate hydrolases"/>
    <property type="match status" value="1"/>
</dbReference>
<evidence type="ECO:0000313" key="6">
    <source>
        <dbReference type="Proteomes" id="UP001348641"/>
    </source>
</evidence>
<dbReference type="EMBL" id="JAUUCC010000013">
    <property type="protein sequence ID" value="MEE2050327.1"/>
    <property type="molecule type" value="Genomic_DNA"/>
</dbReference>